<reference evidence="2 3" key="2">
    <citation type="submission" date="2018-11" db="EMBL/GenBank/DDBJ databases">
        <authorList>
            <consortium name="Pathogen Informatics"/>
        </authorList>
    </citation>
    <scope>NUCLEOTIDE SEQUENCE [LARGE SCALE GENOMIC DNA]</scope>
</reference>
<feature type="compositionally biased region" description="Basic and acidic residues" evidence="1">
    <location>
        <begin position="229"/>
        <end position="244"/>
    </location>
</feature>
<feature type="region of interest" description="Disordered" evidence="1">
    <location>
        <begin position="16"/>
        <end position="77"/>
    </location>
</feature>
<dbReference type="Proteomes" id="UP000278807">
    <property type="component" value="Unassembled WGS sequence"/>
</dbReference>
<dbReference type="EMBL" id="UZAE01012511">
    <property type="protein sequence ID" value="VDO05481.1"/>
    <property type="molecule type" value="Genomic_DNA"/>
</dbReference>
<feature type="region of interest" description="Disordered" evidence="1">
    <location>
        <begin position="254"/>
        <end position="288"/>
    </location>
</feature>
<dbReference type="OrthoDB" id="6271449at2759"/>
<organism evidence="4">
    <name type="scientific">Rodentolepis nana</name>
    <name type="common">Dwarf tapeworm</name>
    <name type="synonym">Hymenolepis nana</name>
    <dbReference type="NCBI Taxonomy" id="102285"/>
    <lineage>
        <taxon>Eukaryota</taxon>
        <taxon>Metazoa</taxon>
        <taxon>Spiralia</taxon>
        <taxon>Lophotrochozoa</taxon>
        <taxon>Platyhelminthes</taxon>
        <taxon>Cestoda</taxon>
        <taxon>Eucestoda</taxon>
        <taxon>Cyclophyllidea</taxon>
        <taxon>Hymenolepididae</taxon>
        <taxon>Rodentolepis</taxon>
    </lineage>
</organism>
<reference evidence="4" key="1">
    <citation type="submission" date="2017-02" db="UniProtKB">
        <authorList>
            <consortium name="WormBaseParasite"/>
        </authorList>
    </citation>
    <scope>IDENTIFICATION</scope>
</reference>
<name>A0A0R3TNZ4_RODNA</name>
<dbReference type="PANTHER" id="PTHR31649:SF1">
    <property type="entry name" value="FARNESOIC ACID O-METHYL TRANSFERASE DOMAIN-CONTAINING PROTEIN"/>
    <property type="match status" value="1"/>
</dbReference>
<keyword evidence="3" id="KW-1185">Reference proteome</keyword>
<dbReference type="PANTHER" id="PTHR31649">
    <property type="entry name" value="AGAP009604-PA"/>
    <property type="match status" value="1"/>
</dbReference>
<feature type="region of interest" description="Disordered" evidence="1">
    <location>
        <begin position="228"/>
        <end position="247"/>
    </location>
</feature>
<evidence type="ECO:0000313" key="2">
    <source>
        <dbReference type="EMBL" id="VDO05481.1"/>
    </source>
</evidence>
<feature type="region of interest" description="Disordered" evidence="1">
    <location>
        <begin position="182"/>
        <end position="221"/>
    </location>
</feature>
<gene>
    <name evidence="2" type="ORF">HNAJ_LOCUS9152</name>
</gene>
<protein>
    <submittedName>
        <fullName evidence="4">DUF3421 domain-containing protein</fullName>
    </submittedName>
</protein>
<proteinExistence type="predicted"/>
<feature type="compositionally biased region" description="Basic and acidic residues" evidence="1">
    <location>
        <begin position="19"/>
        <end position="77"/>
    </location>
</feature>
<feature type="compositionally biased region" description="Basic and acidic residues" evidence="1">
    <location>
        <begin position="199"/>
        <end position="212"/>
    </location>
</feature>
<dbReference type="AlphaFoldDB" id="A0A0R3TNZ4"/>
<evidence type="ECO:0000313" key="4">
    <source>
        <dbReference type="WBParaSite" id="HNAJ_0000915001-mRNA-1"/>
    </source>
</evidence>
<evidence type="ECO:0000313" key="3">
    <source>
        <dbReference type="Proteomes" id="UP000278807"/>
    </source>
</evidence>
<dbReference type="WBParaSite" id="HNAJ_0000915001-mRNA-1">
    <property type="protein sequence ID" value="HNAJ_0000915001-mRNA-1"/>
    <property type="gene ID" value="HNAJ_0000915001"/>
</dbReference>
<evidence type="ECO:0000256" key="1">
    <source>
        <dbReference type="SAM" id="MobiDB-lite"/>
    </source>
</evidence>
<feature type="compositionally biased region" description="Basic and acidic residues" evidence="1">
    <location>
        <begin position="278"/>
        <end position="288"/>
    </location>
</feature>
<sequence length="462" mass="52669">MPVGCFPSFRKKIKKFHKDKAPLPKKEEANKDACHDKIKSIESKNHVEAKPESPVKAEDQHDHEAVPDFKTETEQNHQNDVPANLSEVPHENFDNVGGLNENEAHYEVGTTAENHEVDESVIPHSDEPICEIAQQSEKISEHNGLLEPDIPQVTEVLCESVPQPELEIESADTQKSSVVMEHIQEDEPGVQQETDQYIVEEKPHEENHEHEQQINSSFTEPSSTEVIQYEEHQEEKQPEYHEYEQQIDSNCTEPELNHAEGSQPQEHHEQQCESSVLEPEHDHVEENVPPKIEEPEIEQEGCLPRGFHWKLVSTPVPEGAIDIHELHLPIHVGLVETCHGEIPCKYVENNRSFYAGIEGREEDFAYGKILCLDRRVWNKIECEWVHISTPDIRSRNLVAGALDANGKPMYIARGMIPLTGPCPYYELSSGWVSENLEEANLAFGGVEWKQKDFDVLTWKCIS</sequence>
<accession>A0A0R3TNZ4</accession>